<dbReference type="InterPro" id="IPR011009">
    <property type="entry name" value="Kinase-like_dom_sf"/>
</dbReference>
<dbReference type="EMBL" id="DS268500">
    <property type="protein sequence ID" value="EFP12919.1"/>
    <property type="molecule type" value="Genomic_DNA"/>
</dbReference>
<dbReference type="PANTHER" id="PTHR24056">
    <property type="entry name" value="CELL DIVISION PROTEIN KINASE"/>
    <property type="match status" value="1"/>
</dbReference>
<protein>
    <recommendedName>
        <fullName evidence="6">Protein kinase domain-containing protein</fullName>
    </recommendedName>
</protein>
<evidence type="ECO:0000256" key="1">
    <source>
        <dbReference type="ARBA" id="ARBA00022527"/>
    </source>
</evidence>
<evidence type="ECO:0000256" key="2">
    <source>
        <dbReference type="ARBA" id="ARBA00022679"/>
    </source>
</evidence>
<dbReference type="InterPro" id="IPR050108">
    <property type="entry name" value="CDK"/>
</dbReference>
<keyword evidence="4" id="KW-0418">Kinase</keyword>
<reference evidence="7" key="1">
    <citation type="submission" date="2007-07" db="EMBL/GenBank/DDBJ databases">
        <title>PCAP assembly of the Caenorhabditis remanei genome.</title>
        <authorList>
            <consortium name="The Caenorhabditis remanei Sequencing Consortium"/>
            <person name="Wilson R.K."/>
        </authorList>
    </citation>
    <scope>NUCLEOTIDE SEQUENCE [LARGE SCALE GENOMIC DNA]</scope>
    <source>
        <strain evidence="7">PB4641</strain>
    </source>
</reference>
<dbReference type="GO" id="GO:0005524">
    <property type="term" value="F:ATP binding"/>
    <property type="evidence" value="ECO:0007669"/>
    <property type="project" value="UniProtKB-KW"/>
</dbReference>
<evidence type="ECO:0000256" key="5">
    <source>
        <dbReference type="ARBA" id="ARBA00022840"/>
    </source>
</evidence>
<dbReference type="SMART" id="SM00220">
    <property type="entry name" value="S_TKc"/>
    <property type="match status" value="1"/>
</dbReference>
<dbReference type="SUPFAM" id="SSF56112">
    <property type="entry name" value="Protein kinase-like (PK-like)"/>
    <property type="match status" value="1"/>
</dbReference>
<evidence type="ECO:0000313" key="8">
    <source>
        <dbReference type="Proteomes" id="UP000008281"/>
    </source>
</evidence>
<dbReference type="PROSITE" id="PS50011">
    <property type="entry name" value="PROTEIN_KINASE_DOM"/>
    <property type="match status" value="1"/>
</dbReference>
<feature type="domain" description="Protein kinase" evidence="6">
    <location>
        <begin position="74"/>
        <end position="380"/>
    </location>
</feature>
<evidence type="ECO:0000313" key="7">
    <source>
        <dbReference type="EMBL" id="EFP12919.1"/>
    </source>
</evidence>
<name>E3MZH0_CAERE</name>
<keyword evidence="3" id="KW-0547">Nucleotide-binding</keyword>
<dbReference type="Gene3D" id="1.10.510.10">
    <property type="entry name" value="Transferase(Phosphotransferase) domain 1"/>
    <property type="match status" value="1"/>
</dbReference>
<dbReference type="InterPro" id="IPR000719">
    <property type="entry name" value="Prot_kinase_dom"/>
</dbReference>
<dbReference type="HOGENOM" id="CLU_000288_181_1_1"/>
<dbReference type="eggNOG" id="KOG0669">
    <property type="taxonomic scope" value="Eukaryota"/>
</dbReference>
<dbReference type="GO" id="GO:0004674">
    <property type="term" value="F:protein serine/threonine kinase activity"/>
    <property type="evidence" value="ECO:0007669"/>
    <property type="project" value="UniProtKB-KW"/>
</dbReference>
<keyword evidence="8" id="KW-1185">Reference proteome</keyword>
<evidence type="ECO:0000259" key="6">
    <source>
        <dbReference type="PROSITE" id="PS50011"/>
    </source>
</evidence>
<dbReference type="InParanoid" id="E3MZH0"/>
<organism evidence="8">
    <name type="scientific">Caenorhabditis remanei</name>
    <name type="common">Caenorhabditis vulgaris</name>
    <dbReference type="NCBI Taxonomy" id="31234"/>
    <lineage>
        <taxon>Eukaryota</taxon>
        <taxon>Metazoa</taxon>
        <taxon>Ecdysozoa</taxon>
        <taxon>Nematoda</taxon>
        <taxon>Chromadorea</taxon>
        <taxon>Rhabditida</taxon>
        <taxon>Rhabditina</taxon>
        <taxon>Rhabditomorpha</taxon>
        <taxon>Rhabditoidea</taxon>
        <taxon>Rhabditidae</taxon>
        <taxon>Peloderinae</taxon>
        <taxon>Caenorhabditis</taxon>
    </lineage>
</organism>
<keyword evidence="5" id="KW-0067">ATP-binding</keyword>
<dbReference type="GO" id="GO:0005634">
    <property type="term" value="C:nucleus"/>
    <property type="evidence" value="ECO:0007669"/>
    <property type="project" value="TreeGrafter"/>
</dbReference>
<dbReference type="STRING" id="31234.E3MZH0"/>
<dbReference type="AlphaFoldDB" id="E3MZH0"/>
<evidence type="ECO:0000256" key="4">
    <source>
        <dbReference type="ARBA" id="ARBA00022777"/>
    </source>
</evidence>
<dbReference type="OrthoDB" id="10013149at2759"/>
<sequence>MSRIIGMNSFMGVKLKPLEPKKTTTDEIDHREYQKQYNYNPFQDKCYSREKIRNHERFHLIQRFVAELEDKNVYATRRNISGTPFGNVEKVKNDKVYALKKMRQVSTSDDIPKSVLHEIYMLRKLRHANVIKLFSCCVSKCEKNYRTFYLRMKLGKCDLDQLMFTVEVQFYTNEIKILALSLLEGLAFIHSKGIMHCNISPSNIVVTNQGVLKIINFERACDYNENGPNKKKPKRFNNGYNAPELYLKDINYGPGIDMWGAGIIIMEMFVRQRLIMGEGSLEQLNNMARLFGKINTWVSIIRTILISKHFQVYPRCDELPEYESYKKYVYSSKYPLFCSFLTIWVPKKIYKLIESLLGEMTNLYPPHRLSASDALKCPWFNMSPPPEKNVLSLMGRIPVSMSATVKSS</sequence>
<dbReference type="Pfam" id="PF00069">
    <property type="entry name" value="Pkinase"/>
    <property type="match status" value="1"/>
</dbReference>
<accession>E3MZH0</accession>
<gene>
    <name evidence="7" type="ORF">CRE_05998</name>
</gene>
<proteinExistence type="predicted"/>
<dbReference type="Proteomes" id="UP000008281">
    <property type="component" value="Unassembled WGS sequence"/>
</dbReference>
<keyword evidence="1" id="KW-0723">Serine/threonine-protein kinase</keyword>
<dbReference type="Gene3D" id="3.30.200.20">
    <property type="entry name" value="Phosphorylase Kinase, domain 1"/>
    <property type="match status" value="1"/>
</dbReference>
<keyword evidence="2" id="KW-0808">Transferase</keyword>
<evidence type="ECO:0000256" key="3">
    <source>
        <dbReference type="ARBA" id="ARBA00022741"/>
    </source>
</evidence>